<evidence type="ECO:0000259" key="4">
    <source>
        <dbReference type="Pfam" id="PF03160"/>
    </source>
</evidence>
<dbReference type="GO" id="GO:0001965">
    <property type="term" value="F:G-protein alpha-subunit binding"/>
    <property type="evidence" value="ECO:0007669"/>
    <property type="project" value="TreeGrafter"/>
</dbReference>
<name>A0A2G9R6X4_AQUCT</name>
<dbReference type="GO" id="GO:0010855">
    <property type="term" value="F:adenylate cyclase inhibitor activity"/>
    <property type="evidence" value="ECO:0007669"/>
    <property type="project" value="TreeGrafter"/>
</dbReference>
<proteinExistence type="predicted"/>
<dbReference type="PANTHER" id="PTHR46682:SF1">
    <property type="entry name" value="ADHESION G-PROTEIN COUPLED RECEPTOR V1"/>
    <property type="match status" value="1"/>
</dbReference>
<evidence type="ECO:0000256" key="2">
    <source>
        <dbReference type="ARBA" id="ARBA00022737"/>
    </source>
</evidence>
<dbReference type="FunFam" id="2.60.40.2030:FF:000023">
    <property type="entry name" value="Adhesion G protein-coupled receptor V1"/>
    <property type="match status" value="1"/>
</dbReference>
<keyword evidence="6" id="KW-1185">Reference proteome</keyword>
<dbReference type="InterPro" id="IPR003644">
    <property type="entry name" value="Calx_beta"/>
</dbReference>
<dbReference type="GO" id="GO:0007605">
    <property type="term" value="P:sensory perception of sound"/>
    <property type="evidence" value="ECO:0007669"/>
    <property type="project" value="TreeGrafter"/>
</dbReference>
<dbReference type="GO" id="GO:0005737">
    <property type="term" value="C:cytoplasm"/>
    <property type="evidence" value="ECO:0007669"/>
    <property type="project" value="TreeGrafter"/>
</dbReference>
<dbReference type="GO" id="GO:0071277">
    <property type="term" value="P:cellular response to calcium ion"/>
    <property type="evidence" value="ECO:0007669"/>
    <property type="project" value="TreeGrafter"/>
</dbReference>
<reference evidence="6" key="1">
    <citation type="journal article" date="2017" name="Nat. Commun.">
        <title>The North American bullfrog draft genome provides insight into hormonal regulation of long noncoding RNA.</title>
        <authorList>
            <person name="Hammond S.A."/>
            <person name="Warren R.L."/>
            <person name="Vandervalk B.P."/>
            <person name="Kucuk E."/>
            <person name="Khan H."/>
            <person name="Gibb E.A."/>
            <person name="Pandoh P."/>
            <person name="Kirk H."/>
            <person name="Zhao Y."/>
            <person name="Jones M."/>
            <person name="Mungall A.J."/>
            <person name="Coope R."/>
            <person name="Pleasance S."/>
            <person name="Moore R.A."/>
            <person name="Holt R.A."/>
            <person name="Round J.M."/>
            <person name="Ohora S."/>
            <person name="Walle B.V."/>
            <person name="Veldhoen N."/>
            <person name="Helbing C.C."/>
            <person name="Birol I."/>
        </authorList>
    </citation>
    <scope>NUCLEOTIDE SEQUENCE [LARGE SCALE GENOMIC DNA]</scope>
</reference>
<dbReference type="Gene3D" id="2.60.40.2030">
    <property type="match status" value="1"/>
</dbReference>
<dbReference type="PANTHER" id="PTHR46682">
    <property type="entry name" value="ADHESION G-PROTEIN COUPLED RECEPTOR V1"/>
    <property type="match status" value="1"/>
</dbReference>
<keyword evidence="3" id="KW-0106">Calcium</keyword>
<evidence type="ECO:0000256" key="1">
    <source>
        <dbReference type="ARBA" id="ARBA00022729"/>
    </source>
</evidence>
<dbReference type="Proteomes" id="UP000228934">
    <property type="component" value="Unassembled WGS sequence"/>
</dbReference>
<evidence type="ECO:0000313" key="6">
    <source>
        <dbReference type="Proteomes" id="UP000228934"/>
    </source>
</evidence>
<feature type="domain" description="Calx-beta" evidence="4">
    <location>
        <begin position="25"/>
        <end position="116"/>
    </location>
</feature>
<dbReference type="SUPFAM" id="SSF141072">
    <property type="entry name" value="CalX-like"/>
    <property type="match status" value="1"/>
</dbReference>
<dbReference type="InterPro" id="IPR038081">
    <property type="entry name" value="CalX-like_sf"/>
</dbReference>
<dbReference type="OrthoDB" id="2324346at2759"/>
<dbReference type="GO" id="GO:0007601">
    <property type="term" value="P:visual perception"/>
    <property type="evidence" value="ECO:0007669"/>
    <property type="project" value="TreeGrafter"/>
</dbReference>
<sequence>MVPETNDVITIPVLRGKTISGMVVGCDDSEVSVTYRIVTGNTTSSAQLQSDFLDCQQNNTIVFPPKVQEITLKFQIIDDQSPEIAESFQVVLMEDTLQGDAVLQHPSVVYVTIEPNDKPYGVLSINSAIYNEMLVIDEDRVSR</sequence>
<dbReference type="InterPro" id="IPR026919">
    <property type="entry name" value="ADGRV1"/>
</dbReference>
<dbReference type="GO" id="GO:0016020">
    <property type="term" value="C:membrane"/>
    <property type="evidence" value="ECO:0007669"/>
    <property type="project" value="InterPro"/>
</dbReference>
<gene>
    <name evidence="5" type="ORF">AB205_0173050</name>
</gene>
<dbReference type="AlphaFoldDB" id="A0A2G9R6X4"/>
<evidence type="ECO:0000256" key="3">
    <source>
        <dbReference type="ARBA" id="ARBA00022837"/>
    </source>
</evidence>
<evidence type="ECO:0000313" key="5">
    <source>
        <dbReference type="EMBL" id="PIO23013.1"/>
    </source>
</evidence>
<dbReference type="EMBL" id="KV976462">
    <property type="protein sequence ID" value="PIO23013.1"/>
    <property type="molecule type" value="Genomic_DNA"/>
</dbReference>
<dbReference type="GO" id="GO:0004930">
    <property type="term" value="F:G protein-coupled receptor activity"/>
    <property type="evidence" value="ECO:0007669"/>
    <property type="project" value="InterPro"/>
</dbReference>
<organism evidence="5 6">
    <name type="scientific">Aquarana catesbeiana</name>
    <name type="common">American bullfrog</name>
    <name type="synonym">Rana catesbeiana</name>
    <dbReference type="NCBI Taxonomy" id="8400"/>
    <lineage>
        <taxon>Eukaryota</taxon>
        <taxon>Metazoa</taxon>
        <taxon>Chordata</taxon>
        <taxon>Craniata</taxon>
        <taxon>Vertebrata</taxon>
        <taxon>Euteleostomi</taxon>
        <taxon>Amphibia</taxon>
        <taxon>Batrachia</taxon>
        <taxon>Anura</taxon>
        <taxon>Neobatrachia</taxon>
        <taxon>Ranoidea</taxon>
        <taxon>Ranidae</taxon>
        <taxon>Aquarana</taxon>
    </lineage>
</organism>
<keyword evidence="1" id="KW-0732">Signal</keyword>
<dbReference type="GO" id="GO:0032420">
    <property type="term" value="C:stereocilium"/>
    <property type="evidence" value="ECO:0007669"/>
    <property type="project" value="TreeGrafter"/>
</dbReference>
<accession>A0A2G9R6X4</accession>
<protein>
    <recommendedName>
        <fullName evidence="4">Calx-beta domain-containing protein</fullName>
    </recommendedName>
</protein>
<keyword evidence="2" id="KW-0677">Repeat</keyword>
<dbReference type="Pfam" id="PF03160">
    <property type="entry name" value="Calx-beta"/>
    <property type="match status" value="1"/>
</dbReference>